<reference evidence="2 3" key="1">
    <citation type="submission" date="2024-09" db="EMBL/GenBank/DDBJ databases">
        <authorList>
            <person name="Sun Q."/>
            <person name="Mori K."/>
        </authorList>
    </citation>
    <scope>NUCLEOTIDE SEQUENCE [LARGE SCALE GENOMIC DNA]</scope>
    <source>
        <strain evidence="2 3">TBRC 1432</strain>
    </source>
</reference>
<accession>A0ABV6MT56</accession>
<evidence type="ECO:0000259" key="1">
    <source>
        <dbReference type="Pfam" id="PF03992"/>
    </source>
</evidence>
<dbReference type="Pfam" id="PF03992">
    <property type="entry name" value="ABM"/>
    <property type="match status" value="1"/>
</dbReference>
<protein>
    <submittedName>
        <fullName evidence="2">Quinol monooxygenase</fullName>
        <ecNumber evidence="2">1.-.-.-</ecNumber>
    </submittedName>
</protein>
<evidence type="ECO:0000313" key="3">
    <source>
        <dbReference type="Proteomes" id="UP001589810"/>
    </source>
</evidence>
<evidence type="ECO:0000313" key="2">
    <source>
        <dbReference type="EMBL" id="MFC0543503.1"/>
    </source>
</evidence>
<dbReference type="EC" id="1.-.-.-" evidence="2"/>
<proteinExistence type="predicted"/>
<sequence length="111" mass="11825">MSIYVRVEITPHDGKQAEFEEIAKALVAGTADEPGTLSYRVFSDAPGSYTFIEEYVDAAASAAHGKNSRELLGQLPGIADITRIDVYGGPGDDVAKIASVFPRATPHAQVF</sequence>
<dbReference type="SUPFAM" id="SSF54909">
    <property type="entry name" value="Dimeric alpha+beta barrel"/>
    <property type="match status" value="1"/>
</dbReference>
<keyword evidence="3" id="KW-1185">Reference proteome</keyword>
<keyword evidence="2" id="KW-0560">Oxidoreductase</keyword>
<keyword evidence="2" id="KW-0503">Monooxygenase</keyword>
<dbReference type="EMBL" id="JBHLUD010000006">
    <property type="protein sequence ID" value="MFC0543503.1"/>
    <property type="molecule type" value="Genomic_DNA"/>
</dbReference>
<gene>
    <name evidence="2" type="ORF">ACFFH7_18525</name>
</gene>
<dbReference type="Gene3D" id="3.30.70.100">
    <property type="match status" value="1"/>
</dbReference>
<dbReference type="Proteomes" id="UP001589810">
    <property type="component" value="Unassembled WGS sequence"/>
</dbReference>
<dbReference type="InterPro" id="IPR007138">
    <property type="entry name" value="ABM_dom"/>
</dbReference>
<organism evidence="2 3">
    <name type="scientific">Kutzneria chonburiensis</name>
    <dbReference type="NCBI Taxonomy" id="1483604"/>
    <lineage>
        <taxon>Bacteria</taxon>
        <taxon>Bacillati</taxon>
        <taxon>Actinomycetota</taxon>
        <taxon>Actinomycetes</taxon>
        <taxon>Pseudonocardiales</taxon>
        <taxon>Pseudonocardiaceae</taxon>
        <taxon>Kutzneria</taxon>
    </lineage>
</organism>
<dbReference type="InterPro" id="IPR011008">
    <property type="entry name" value="Dimeric_a/b-barrel"/>
</dbReference>
<dbReference type="GO" id="GO:0004497">
    <property type="term" value="F:monooxygenase activity"/>
    <property type="evidence" value="ECO:0007669"/>
    <property type="project" value="UniProtKB-KW"/>
</dbReference>
<comment type="caution">
    <text evidence="2">The sequence shown here is derived from an EMBL/GenBank/DDBJ whole genome shotgun (WGS) entry which is preliminary data.</text>
</comment>
<dbReference type="RefSeq" id="WP_273940051.1">
    <property type="nucleotide sequence ID" value="NZ_CP097263.1"/>
</dbReference>
<feature type="domain" description="ABM" evidence="1">
    <location>
        <begin position="3"/>
        <end position="66"/>
    </location>
</feature>
<name>A0ABV6MT56_9PSEU</name>